<evidence type="ECO:0000256" key="5">
    <source>
        <dbReference type="SAM" id="Phobius"/>
    </source>
</evidence>
<dbReference type="InterPro" id="IPR005828">
    <property type="entry name" value="MFS_sugar_transport-like"/>
</dbReference>
<keyword evidence="4 5" id="KW-0472">Membrane</keyword>
<dbReference type="PROSITE" id="PS00217">
    <property type="entry name" value="SUGAR_TRANSPORT_2"/>
    <property type="match status" value="1"/>
</dbReference>
<feature type="transmembrane region" description="Helical" evidence="5">
    <location>
        <begin position="510"/>
        <end position="527"/>
    </location>
</feature>
<accession>A0A9P8W9V0</accession>
<evidence type="ECO:0000256" key="1">
    <source>
        <dbReference type="ARBA" id="ARBA00004141"/>
    </source>
</evidence>
<evidence type="ECO:0000256" key="2">
    <source>
        <dbReference type="ARBA" id="ARBA00022692"/>
    </source>
</evidence>
<evidence type="ECO:0000259" key="6">
    <source>
        <dbReference type="PROSITE" id="PS50850"/>
    </source>
</evidence>
<comment type="subcellular location">
    <subcellularLocation>
        <location evidence="1">Membrane</location>
        <topology evidence="1">Multi-pass membrane protein</topology>
    </subcellularLocation>
</comment>
<keyword evidence="8" id="KW-1185">Reference proteome</keyword>
<evidence type="ECO:0000313" key="8">
    <source>
        <dbReference type="Proteomes" id="UP000777438"/>
    </source>
</evidence>
<name>A0A9P8W9V0_9HYPO</name>
<dbReference type="GO" id="GO:0016020">
    <property type="term" value="C:membrane"/>
    <property type="evidence" value="ECO:0007669"/>
    <property type="project" value="UniProtKB-SubCell"/>
</dbReference>
<dbReference type="PANTHER" id="PTHR24064">
    <property type="entry name" value="SOLUTE CARRIER FAMILY 22 MEMBER"/>
    <property type="match status" value="1"/>
</dbReference>
<dbReference type="PROSITE" id="PS50850">
    <property type="entry name" value="MFS"/>
    <property type="match status" value="1"/>
</dbReference>
<keyword evidence="2 5" id="KW-0812">Transmembrane</keyword>
<dbReference type="InterPro" id="IPR005829">
    <property type="entry name" value="Sugar_transporter_CS"/>
</dbReference>
<proteinExistence type="predicted"/>
<dbReference type="EMBL" id="JAGPYM010000004">
    <property type="protein sequence ID" value="KAH6895183.1"/>
    <property type="molecule type" value="Genomic_DNA"/>
</dbReference>
<dbReference type="SUPFAM" id="SSF103473">
    <property type="entry name" value="MFS general substrate transporter"/>
    <property type="match status" value="2"/>
</dbReference>
<feature type="transmembrane region" description="Helical" evidence="5">
    <location>
        <begin position="183"/>
        <end position="205"/>
    </location>
</feature>
<dbReference type="GO" id="GO:0022857">
    <property type="term" value="F:transmembrane transporter activity"/>
    <property type="evidence" value="ECO:0007669"/>
    <property type="project" value="InterPro"/>
</dbReference>
<feature type="transmembrane region" description="Helical" evidence="5">
    <location>
        <begin position="455"/>
        <end position="474"/>
    </location>
</feature>
<dbReference type="Pfam" id="PF00083">
    <property type="entry name" value="Sugar_tr"/>
    <property type="match status" value="2"/>
</dbReference>
<sequence length="664" mass="73742">MVFSRHGMRKNRGFLGSDSSALPSQDAQDRQQLRYELDLNSWNLRIWGVAASGFLTDSYNLFSTNVILASIAFVYWPDGGDWYGLLINFFTLFGSVIGQLLFGYLADRYGRTRLYGIELVLVIVSTIGVATSSHGYGDLSFLGLFIWWRFVMGIGIGAEYPLSAVITSEWASTQSRATMISSVFMMQPIGQALAQLVGLFVLLGFERTHNLREMRCGIDDLHLDECRKAVDGIWRIVIGSGAVPALLAIIFRFFLFDCGIYDLEVRNKPAVALMNTQRIYGAPQTAGPPEGFGHSGNSGYPMHPPNGAQMTTYQMNPPNGNHSINTYQMNNQNTMHMSNSPQPMPVQFSREDLHNYFIRDGNWAYLLGTAATWFFLDVSFYGMSLDNRGTLAGMWATKESTPINDQLSCWNSSLEGGNSTLPRWAERGHLPVWSTDATHPCNTIYDVLIEQTKQYLLTVSLGSIAGSACFVLVANRIPRRFWLTASFLVLTLFLVATGCAYFGVHQQKGAPATVVLVALCHFIFNFGPNTLTFMIPAEIFPTCYRCTCHGISAAAGKLGSIVAVLVVYGINSSYKSETRQGLIFLIFGSVAAVGAIFSWAYLPDLQRWVVYDDKKHLEVKTLEELGEGRVKARLSGESVTINEKLEDLRRRKRGSHRGAESIPD</sequence>
<reference evidence="7 8" key="1">
    <citation type="journal article" date="2021" name="Nat. Commun.">
        <title>Genetic determinants of endophytism in the Arabidopsis root mycobiome.</title>
        <authorList>
            <person name="Mesny F."/>
            <person name="Miyauchi S."/>
            <person name="Thiergart T."/>
            <person name="Pickel B."/>
            <person name="Atanasova L."/>
            <person name="Karlsson M."/>
            <person name="Huettel B."/>
            <person name="Barry K.W."/>
            <person name="Haridas S."/>
            <person name="Chen C."/>
            <person name="Bauer D."/>
            <person name="Andreopoulos W."/>
            <person name="Pangilinan J."/>
            <person name="LaButti K."/>
            <person name="Riley R."/>
            <person name="Lipzen A."/>
            <person name="Clum A."/>
            <person name="Drula E."/>
            <person name="Henrissat B."/>
            <person name="Kohler A."/>
            <person name="Grigoriev I.V."/>
            <person name="Martin F.M."/>
            <person name="Hacquard S."/>
        </authorList>
    </citation>
    <scope>NUCLEOTIDE SEQUENCE [LARGE SCALE GENOMIC DNA]</scope>
    <source>
        <strain evidence="7 8">MPI-CAGE-CH-0241</strain>
    </source>
</reference>
<feature type="transmembrane region" description="Helical" evidence="5">
    <location>
        <begin position="582"/>
        <end position="602"/>
    </location>
</feature>
<keyword evidence="3 5" id="KW-1133">Transmembrane helix</keyword>
<feature type="transmembrane region" description="Helical" evidence="5">
    <location>
        <begin position="363"/>
        <end position="383"/>
    </location>
</feature>
<dbReference type="OrthoDB" id="433512at2759"/>
<feature type="transmembrane region" description="Helical" evidence="5">
    <location>
        <begin position="481"/>
        <end position="504"/>
    </location>
</feature>
<organism evidence="7 8">
    <name type="scientific">Thelonectria olida</name>
    <dbReference type="NCBI Taxonomy" id="1576542"/>
    <lineage>
        <taxon>Eukaryota</taxon>
        <taxon>Fungi</taxon>
        <taxon>Dikarya</taxon>
        <taxon>Ascomycota</taxon>
        <taxon>Pezizomycotina</taxon>
        <taxon>Sordariomycetes</taxon>
        <taxon>Hypocreomycetidae</taxon>
        <taxon>Hypocreales</taxon>
        <taxon>Nectriaceae</taxon>
        <taxon>Thelonectria</taxon>
    </lineage>
</organism>
<dbReference type="AlphaFoldDB" id="A0A9P8W9V0"/>
<dbReference type="Gene3D" id="1.20.1250.20">
    <property type="entry name" value="MFS general substrate transporter like domains"/>
    <property type="match status" value="2"/>
</dbReference>
<dbReference type="InterPro" id="IPR020846">
    <property type="entry name" value="MFS_dom"/>
</dbReference>
<feature type="domain" description="Major facilitator superfamily (MFS) profile" evidence="6">
    <location>
        <begin position="46"/>
        <end position="606"/>
    </location>
</feature>
<dbReference type="InterPro" id="IPR036259">
    <property type="entry name" value="MFS_trans_sf"/>
</dbReference>
<dbReference type="Proteomes" id="UP000777438">
    <property type="component" value="Unassembled WGS sequence"/>
</dbReference>
<evidence type="ECO:0000256" key="3">
    <source>
        <dbReference type="ARBA" id="ARBA00022989"/>
    </source>
</evidence>
<feature type="transmembrane region" description="Helical" evidence="5">
    <location>
        <begin position="59"/>
        <end position="76"/>
    </location>
</feature>
<feature type="transmembrane region" description="Helical" evidence="5">
    <location>
        <begin position="233"/>
        <end position="256"/>
    </location>
</feature>
<feature type="transmembrane region" description="Helical" evidence="5">
    <location>
        <begin position="139"/>
        <end position="162"/>
    </location>
</feature>
<feature type="transmembrane region" description="Helical" evidence="5">
    <location>
        <begin position="82"/>
        <end position="102"/>
    </location>
</feature>
<gene>
    <name evidence="7" type="ORF">B0T10DRAFT_209667</name>
</gene>
<evidence type="ECO:0000313" key="7">
    <source>
        <dbReference type="EMBL" id="KAH6895183.1"/>
    </source>
</evidence>
<protein>
    <submittedName>
        <fullName evidence="7">Major facilitator superfamily domain-containing protein</fullName>
    </submittedName>
</protein>
<feature type="transmembrane region" description="Helical" evidence="5">
    <location>
        <begin position="548"/>
        <end position="570"/>
    </location>
</feature>
<evidence type="ECO:0000256" key="4">
    <source>
        <dbReference type="ARBA" id="ARBA00023136"/>
    </source>
</evidence>
<feature type="transmembrane region" description="Helical" evidence="5">
    <location>
        <begin position="114"/>
        <end position="133"/>
    </location>
</feature>
<comment type="caution">
    <text evidence="7">The sequence shown here is derived from an EMBL/GenBank/DDBJ whole genome shotgun (WGS) entry which is preliminary data.</text>
</comment>